<protein>
    <submittedName>
        <fullName evidence="2">Uncharacterized protein</fullName>
    </submittedName>
</protein>
<keyword evidence="1" id="KW-1133">Transmembrane helix</keyword>
<keyword evidence="1" id="KW-0472">Membrane</keyword>
<feature type="transmembrane region" description="Helical" evidence="1">
    <location>
        <begin position="35"/>
        <end position="54"/>
    </location>
</feature>
<dbReference type="Proteomes" id="UP000593842">
    <property type="component" value="Chromosome"/>
</dbReference>
<feature type="transmembrane region" description="Helical" evidence="1">
    <location>
        <begin position="60"/>
        <end position="81"/>
    </location>
</feature>
<evidence type="ECO:0000313" key="3">
    <source>
        <dbReference type="Proteomes" id="UP000593842"/>
    </source>
</evidence>
<accession>A0A7I8E0E5</accession>
<feature type="transmembrane region" description="Helical" evidence="1">
    <location>
        <begin position="6"/>
        <end position="23"/>
    </location>
</feature>
<dbReference type="EMBL" id="AP024085">
    <property type="protein sequence ID" value="BCL58381.1"/>
    <property type="molecule type" value="Genomic_DNA"/>
</dbReference>
<organism evidence="2 3">
    <name type="scientific">Faecalibacillus intestinalis</name>
    <dbReference type="NCBI Taxonomy" id="1982626"/>
    <lineage>
        <taxon>Bacteria</taxon>
        <taxon>Bacillati</taxon>
        <taxon>Bacillota</taxon>
        <taxon>Erysipelotrichia</taxon>
        <taxon>Erysipelotrichales</taxon>
        <taxon>Coprobacillaceae</taxon>
        <taxon>Faecalibacillus</taxon>
    </lineage>
</organism>
<sequence>MTFLTFIIIGLCMGSGILFSMYFGAKKYEKIKMSLILTIVSLGTRVLLAYLLAPSFGVEMIWWAIVIGWILADTIGIVYGIKIEKWFK</sequence>
<evidence type="ECO:0000313" key="2">
    <source>
        <dbReference type="EMBL" id="BCL58381.1"/>
    </source>
</evidence>
<reference evidence="3" key="1">
    <citation type="submission" date="2020-09" db="EMBL/GenBank/DDBJ databases">
        <title>Complete genome sequencing of Faecalibacillus intestinalis strain 14EGH31.</title>
        <authorList>
            <person name="Sakamoto M."/>
            <person name="Murakami T."/>
            <person name="Mori H."/>
        </authorList>
    </citation>
    <scope>NUCLEOTIDE SEQUENCE [LARGE SCALE GENOMIC DNA]</scope>
    <source>
        <strain evidence="3">14EGH31</strain>
    </source>
</reference>
<evidence type="ECO:0000256" key="1">
    <source>
        <dbReference type="SAM" id="Phobius"/>
    </source>
</evidence>
<dbReference type="AlphaFoldDB" id="A0A7I8E0E5"/>
<proteinExistence type="predicted"/>
<keyword evidence="1" id="KW-0812">Transmembrane</keyword>
<name>A0A7I8E0E5_9FIRM</name>
<dbReference type="KEGG" id="fit:Fi14EGH31_20930"/>
<gene>
    <name evidence="2" type="ORF">Fi14EGH31_20930</name>
</gene>